<dbReference type="InterPro" id="IPR051007">
    <property type="entry name" value="creA/MIG_C2H2-ZnF"/>
</dbReference>
<keyword evidence="4" id="KW-0677">Repeat</keyword>
<dbReference type="PROSITE" id="PS50157">
    <property type="entry name" value="ZINC_FINGER_C2H2_2"/>
    <property type="match status" value="2"/>
</dbReference>
<evidence type="ECO:0000256" key="1">
    <source>
        <dbReference type="ARBA" id="ARBA00004123"/>
    </source>
</evidence>
<keyword evidence="7" id="KW-0805">Transcription regulation</keyword>
<evidence type="ECO:0000256" key="5">
    <source>
        <dbReference type="ARBA" id="ARBA00022771"/>
    </source>
</evidence>
<dbReference type="InterPro" id="IPR013087">
    <property type="entry name" value="Znf_C2H2_type"/>
</dbReference>
<proteinExistence type="inferred from homology"/>
<evidence type="ECO:0000256" key="7">
    <source>
        <dbReference type="ARBA" id="ARBA00023015"/>
    </source>
</evidence>
<comment type="similarity">
    <text evidence="11">Belongs to the creA/MIG C2H2-type zinc-finger protein family.</text>
</comment>
<feature type="domain" description="C2H2-type" evidence="14">
    <location>
        <begin position="31"/>
        <end position="58"/>
    </location>
</feature>
<evidence type="ECO:0000313" key="16">
    <source>
        <dbReference type="Proteomes" id="UP001150925"/>
    </source>
</evidence>
<evidence type="ECO:0000256" key="6">
    <source>
        <dbReference type="ARBA" id="ARBA00022833"/>
    </source>
</evidence>
<dbReference type="PANTHER" id="PTHR47428:SF1">
    <property type="entry name" value="REGULATORY PROTEIN MIG1-RELATED"/>
    <property type="match status" value="1"/>
</dbReference>
<dbReference type="Pfam" id="PF00096">
    <property type="entry name" value="zf-C2H2"/>
    <property type="match status" value="2"/>
</dbReference>
<feature type="domain" description="C2H2-type" evidence="14">
    <location>
        <begin position="59"/>
        <end position="88"/>
    </location>
</feature>
<evidence type="ECO:0000256" key="12">
    <source>
        <dbReference type="PROSITE-ProRule" id="PRU00042"/>
    </source>
</evidence>
<accession>A0A9W8ARC3</accession>
<dbReference type="EMBL" id="JANBPY010002015">
    <property type="protein sequence ID" value="KAJ1957042.1"/>
    <property type="molecule type" value="Genomic_DNA"/>
</dbReference>
<gene>
    <name evidence="15" type="ORF">IWQ62_005176</name>
</gene>
<dbReference type="Proteomes" id="UP001150925">
    <property type="component" value="Unassembled WGS sequence"/>
</dbReference>
<dbReference type="AlphaFoldDB" id="A0A9W8ARC3"/>
<dbReference type="GO" id="GO:0000978">
    <property type="term" value="F:RNA polymerase II cis-regulatory region sequence-specific DNA binding"/>
    <property type="evidence" value="ECO:0007669"/>
    <property type="project" value="TreeGrafter"/>
</dbReference>
<evidence type="ECO:0000256" key="13">
    <source>
        <dbReference type="SAM" id="MobiDB-lite"/>
    </source>
</evidence>
<dbReference type="GO" id="GO:0000433">
    <property type="term" value="P:carbon catabolite repression of transcription from RNA polymerase II promoter by glucose"/>
    <property type="evidence" value="ECO:0007669"/>
    <property type="project" value="TreeGrafter"/>
</dbReference>
<keyword evidence="8" id="KW-0238">DNA-binding</keyword>
<keyword evidence="3" id="KW-0479">Metal-binding</keyword>
<evidence type="ECO:0000256" key="11">
    <source>
        <dbReference type="ARBA" id="ARBA00038023"/>
    </source>
</evidence>
<dbReference type="PANTHER" id="PTHR47428">
    <property type="entry name" value="REGULATORY PROTEIN MIG1-RELATED"/>
    <property type="match status" value="1"/>
</dbReference>
<dbReference type="GO" id="GO:0005737">
    <property type="term" value="C:cytoplasm"/>
    <property type="evidence" value="ECO:0007669"/>
    <property type="project" value="TreeGrafter"/>
</dbReference>
<name>A0A9W8ARC3_9FUNG</name>
<evidence type="ECO:0000256" key="3">
    <source>
        <dbReference type="ARBA" id="ARBA00022723"/>
    </source>
</evidence>
<keyword evidence="5 12" id="KW-0863">Zinc-finger</keyword>
<keyword evidence="10" id="KW-0539">Nucleus</keyword>
<dbReference type="OrthoDB" id="654211at2759"/>
<dbReference type="Gene3D" id="3.30.160.60">
    <property type="entry name" value="Classic Zinc Finger"/>
    <property type="match status" value="2"/>
</dbReference>
<evidence type="ECO:0000256" key="4">
    <source>
        <dbReference type="ARBA" id="ARBA00022737"/>
    </source>
</evidence>
<organism evidence="15 16">
    <name type="scientific">Dispira parvispora</name>
    <dbReference type="NCBI Taxonomy" id="1520584"/>
    <lineage>
        <taxon>Eukaryota</taxon>
        <taxon>Fungi</taxon>
        <taxon>Fungi incertae sedis</taxon>
        <taxon>Zoopagomycota</taxon>
        <taxon>Kickxellomycotina</taxon>
        <taxon>Dimargaritomycetes</taxon>
        <taxon>Dimargaritales</taxon>
        <taxon>Dimargaritaceae</taxon>
        <taxon>Dispira</taxon>
    </lineage>
</organism>
<sequence length="335" mass="36942">MLTATVASSPAKPASIITANKETKKDAPRPYKCPMCPKAFHRLEHQTRHIRTHTGEKPHACTFPGCTKRFSRSDELTRHRRTHNNANRRDRRMYHHHHHPSGAQETRAVIYPNSHQHTLSQPMAGSNYLNQNNHLSVPAYCPYSVPRSAWRHVPYPGRSPRITESVPWPSPCAVTGSSVKSAPRLPTLSSPQSPAGVTLPSLFRPRSSSFTMGGPGTRSYAEGIESGPRDDQLVHPTTCASSPIPAPGNSFFQTNNARSRSTSTSSSYSLSSIDSSPVIPKSYPAASLMSYNQKPGHRIMDIIDSPLPRQSRVLPAPVPSYATNTSHFKMQPIFV</sequence>
<keyword evidence="16" id="KW-1185">Reference proteome</keyword>
<feature type="region of interest" description="Disordered" evidence="13">
    <location>
        <begin position="73"/>
        <end position="102"/>
    </location>
</feature>
<evidence type="ECO:0000259" key="14">
    <source>
        <dbReference type="PROSITE" id="PS50157"/>
    </source>
</evidence>
<dbReference type="GO" id="GO:0005634">
    <property type="term" value="C:nucleus"/>
    <property type="evidence" value="ECO:0007669"/>
    <property type="project" value="UniProtKB-SubCell"/>
</dbReference>
<keyword evidence="2" id="KW-0678">Repressor</keyword>
<dbReference type="SMART" id="SM00355">
    <property type="entry name" value="ZnF_C2H2"/>
    <property type="match status" value="2"/>
</dbReference>
<comment type="caution">
    <text evidence="15">The sequence shown here is derived from an EMBL/GenBank/DDBJ whole genome shotgun (WGS) entry which is preliminary data.</text>
</comment>
<dbReference type="FunFam" id="3.30.160.60:FF:000152">
    <property type="entry name" value="DNA-binding protein creA"/>
    <property type="match status" value="1"/>
</dbReference>
<keyword evidence="9" id="KW-0804">Transcription</keyword>
<evidence type="ECO:0000313" key="15">
    <source>
        <dbReference type="EMBL" id="KAJ1957042.1"/>
    </source>
</evidence>
<evidence type="ECO:0000256" key="9">
    <source>
        <dbReference type="ARBA" id="ARBA00023163"/>
    </source>
</evidence>
<protein>
    <recommendedName>
        <fullName evidence="14">C2H2-type domain-containing protein</fullName>
    </recommendedName>
</protein>
<evidence type="ECO:0000256" key="2">
    <source>
        <dbReference type="ARBA" id="ARBA00022491"/>
    </source>
</evidence>
<evidence type="ECO:0000256" key="8">
    <source>
        <dbReference type="ARBA" id="ARBA00023125"/>
    </source>
</evidence>
<dbReference type="SUPFAM" id="SSF57667">
    <property type="entry name" value="beta-beta-alpha zinc fingers"/>
    <property type="match status" value="1"/>
</dbReference>
<feature type="compositionally biased region" description="Basic residues" evidence="13">
    <location>
        <begin position="89"/>
        <end position="100"/>
    </location>
</feature>
<comment type="subcellular location">
    <subcellularLocation>
        <location evidence="1">Nucleus</location>
    </subcellularLocation>
</comment>
<dbReference type="InterPro" id="IPR036236">
    <property type="entry name" value="Znf_C2H2_sf"/>
</dbReference>
<keyword evidence="6" id="KW-0862">Zinc</keyword>
<dbReference type="PROSITE" id="PS00028">
    <property type="entry name" value="ZINC_FINGER_C2H2_1"/>
    <property type="match status" value="2"/>
</dbReference>
<dbReference type="GO" id="GO:0008270">
    <property type="term" value="F:zinc ion binding"/>
    <property type="evidence" value="ECO:0007669"/>
    <property type="project" value="UniProtKB-KW"/>
</dbReference>
<feature type="region of interest" description="Disordered" evidence="13">
    <location>
        <begin position="173"/>
        <end position="271"/>
    </location>
</feature>
<dbReference type="FunFam" id="3.30.160.60:FF:000089">
    <property type="entry name" value="DNA-binding protein creA"/>
    <property type="match status" value="1"/>
</dbReference>
<evidence type="ECO:0000256" key="10">
    <source>
        <dbReference type="ARBA" id="ARBA00023242"/>
    </source>
</evidence>
<reference evidence="15" key="1">
    <citation type="submission" date="2022-07" db="EMBL/GenBank/DDBJ databases">
        <title>Phylogenomic reconstructions and comparative analyses of Kickxellomycotina fungi.</title>
        <authorList>
            <person name="Reynolds N.K."/>
            <person name="Stajich J.E."/>
            <person name="Barry K."/>
            <person name="Grigoriev I.V."/>
            <person name="Crous P."/>
            <person name="Smith M.E."/>
        </authorList>
    </citation>
    <scope>NUCLEOTIDE SEQUENCE</scope>
    <source>
        <strain evidence="15">RSA 1196</strain>
    </source>
</reference>
<feature type="compositionally biased region" description="Low complexity" evidence="13">
    <location>
        <begin position="259"/>
        <end position="271"/>
    </location>
</feature>